<comment type="caution">
    <text evidence="8">The sequence shown here is derived from an EMBL/GenBank/DDBJ whole genome shotgun (WGS) entry which is preliminary data.</text>
</comment>
<evidence type="ECO:0000259" key="7">
    <source>
        <dbReference type="Pfam" id="PF03936"/>
    </source>
</evidence>
<dbReference type="GO" id="GO:0000287">
    <property type="term" value="F:magnesium ion binding"/>
    <property type="evidence" value="ECO:0007669"/>
    <property type="project" value="InterPro"/>
</dbReference>
<feature type="domain" description="Terpene synthase N-terminal" evidence="6">
    <location>
        <begin position="42"/>
        <end position="224"/>
    </location>
</feature>
<dbReference type="PANTHER" id="PTHR31225:SF93">
    <property type="entry name" value="ALPHA-HUMULENE_(-)-(E)-BETA-CARYOPHYLLENE SYNTHASE"/>
    <property type="match status" value="1"/>
</dbReference>
<dbReference type="Gene3D" id="1.50.10.130">
    <property type="entry name" value="Terpene synthase, N-terminal domain"/>
    <property type="match status" value="1"/>
</dbReference>
<dbReference type="InterPro" id="IPR036965">
    <property type="entry name" value="Terpene_synth_N_sf"/>
</dbReference>
<dbReference type="Pfam" id="PF03936">
    <property type="entry name" value="Terpene_synth_C"/>
    <property type="match status" value="1"/>
</dbReference>
<dbReference type="InterPro" id="IPR001906">
    <property type="entry name" value="Terpene_synth_N"/>
</dbReference>
<protein>
    <submittedName>
        <fullName evidence="8">Uncharacterized protein</fullName>
    </submittedName>
</protein>
<dbReference type="SUPFAM" id="SSF48239">
    <property type="entry name" value="Terpenoid cyclases/Protein prenyltransferases"/>
    <property type="match status" value="1"/>
</dbReference>
<dbReference type="Proteomes" id="UP000825729">
    <property type="component" value="Unassembled WGS sequence"/>
</dbReference>
<proteinExistence type="predicted"/>
<sequence length="587" mass="67311">MTSTSSSALLSSCPERPPHEPRVKVNEKLAIARRSGNFHPTVWGDFFINLSSDETKFDASTRQQILELKQEVGRMLNRAADDQPLLQMKLIDLIQCSGTAYHFEMEIEKALRRINESRPCENDDHLHAVALQFRLLRQHGYHVSSDVFSKFKNEEGKFTITGSQHVGSGDADTQAMLSLYEAAHLSFHGEEILAEALDFSKKHLTSVLPHVDSPVLASQVRLALELPLYHTPPRLRTRKYLSILSEHEQEDSYLSTDQLLAKVIKLAKLDFNLLQAMHREELQAISRWWKKMDVPTKLPFARDRVVEGYYWVHAVSFQPHYSRGRNILTKIISLSSIIDDIYDVHGTLEELQLFTDAIQSWDKKASDELPEYMKQTYLVLLETMEHIDKELELEGLSYRTQYLKETIKSLTSAYLKEAQWFFSDYVPTVEEYMSVALVTSAYQVLTVASFVGMDEVATKEVFDWAMGNPKIIKAASTVCRLLDDIHSHKAEQERGHVASCVECYMKEFGSTEEETCVKLREMATSAWKDINEECQRSTTKIHASLLERVLNLVRVMETMYKTHDGYTDSRGETRDYIKLVLIDPLAV</sequence>
<dbReference type="GO" id="GO:0010333">
    <property type="term" value="F:terpene synthase activity"/>
    <property type="evidence" value="ECO:0007669"/>
    <property type="project" value="InterPro"/>
</dbReference>
<dbReference type="InterPro" id="IPR005630">
    <property type="entry name" value="Terpene_synthase_metal-bd"/>
</dbReference>
<feature type="region of interest" description="Disordered" evidence="5">
    <location>
        <begin position="1"/>
        <end position="22"/>
    </location>
</feature>
<dbReference type="InterPro" id="IPR050148">
    <property type="entry name" value="Terpene_synthase-like"/>
</dbReference>
<keyword evidence="4" id="KW-0456">Lyase</keyword>
<evidence type="ECO:0000256" key="1">
    <source>
        <dbReference type="ARBA" id="ARBA00004721"/>
    </source>
</evidence>
<dbReference type="InterPro" id="IPR008949">
    <property type="entry name" value="Isoprenoid_synthase_dom_sf"/>
</dbReference>
<comment type="pathway">
    <text evidence="1">Secondary metabolite biosynthesis; terpenoid biosynthesis.</text>
</comment>
<keyword evidence="9" id="KW-1185">Reference proteome</keyword>
<dbReference type="CDD" id="cd00684">
    <property type="entry name" value="Terpene_cyclase_plant_C1"/>
    <property type="match status" value="1"/>
</dbReference>
<evidence type="ECO:0000313" key="8">
    <source>
        <dbReference type="EMBL" id="KAG9457175.1"/>
    </source>
</evidence>
<dbReference type="SFLD" id="SFLDG01019">
    <property type="entry name" value="Terpene_Cyclase_Like_1_C_Termi"/>
    <property type="match status" value="1"/>
</dbReference>
<dbReference type="InterPro" id="IPR044814">
    <property type="entry name" value="Terpene_cyclase_plant_C1"/>
</dbReference>
<dbReference type="SFLD" id="SFLDS00005">
    <property type="entry name" value="Isoprenoid_Synthase_Type_I"/>
    <property type="match status" value="1"/>
</dbReference>
<keyword evidence="3" id="KW-0460">Magnesium</keyword>
<feature type="compositionally biased region" description="Low complexity" evidence="5">
    <location>
        <begin position="1"/>
        <end position="12"/>
    </location>
</feature>
<dbReference type="PANTHER" id="PTHR31225">
    <property type="entry name" value="OS04G0344100 PROTEIN-RELATED"/>
    <property type="match status" value="1"/>
</dbReference>
<feature type="domain" description="Terpene synthase metal-binding" evidence="7">
    <location>
        <begin position="290"/>
        <end position="529"/>
    </location>
</feature>
<name>A0AAV7F7L7_ARIFI</name>
<evidence type="ECO:0000256" key="3">
    <source>
        <dbReference type="ARBA" id="ARBA00022842"/>
    </source>
</evidence>
<evidence type="ECO:0000256" key="4">
    <source>
        <dbReference type="ARBA" id="ARBA00023239"/>
    </source>
</evidence>
<reference evidence="8 9" key="1">
    <citation type="submission" date="2021-07" db="EMBL/GenBank/DDBJ databases">
        <title>The Aristolochia fimbriata genome: insights into angiosperm evolution, floral development and chemical biosynthesis.</title>
        <authorList>
            <person name="Jiao Y."/>
        </authorList>
    </citation>
    <scope>NUCLEOTIDE SEQUENCE [LARGE SCALE GENOMIC DNA]</scope>
    <source>
        <strain evidence="8">IBCAS-2021</strain>
        <tissue evidence="8">Leaf</tissue>
    </source>
</reference>
<evidence type="ECO:0000256" key="5">
    <source>
        <dbReference type="SAM" id="MobiDB-lite"/>
    </source>
</evidence>
<dbReference type="Pfam" id="PF01397">
    <property type="entry name" value="Terpene_synth"/>
    <property type="match status" value="1"/>
</dbReference>
<dbReference type="FunFam" id="1.10.600.10:FF:000007">
    <property type="entry name" value="Isoprene synthase, chloroplastic"/>
    <property type="match status" value="1"/>
</dbReference>
<dbReference type="InterPro" id="IPR008930">
    <property type="entry name" value="Terpenoid_cyclase/PrenylTrfase"/>
</dbReference>
<accession>A0AAV7F7L7</accession>
<dbReference type="InterPro" id="IPR034741">
    <property type="entry name" value="Terpene_cyclase-like_1_C"/>
</dbReference>
<dbReference type="AlphaFoldDB" id="A0AAV7F7L7"/>
<dbReference type="GO" id="GO:0016102">
    <property type="term" value="P:diterpenoid biosynthetic process"/>
    <property type="evidence" value="ECO:0007669"/>
    <property type="project" value="InterPro"/>
</dbReference>
<evidence type="ECO:0000259" key="6">
    <source>
        <dbReference type="Pfam" id="PF01397"/>
    </source>
</evidence>
<evidence type="ECO:0000313" key="9">
    <source>
        <dbReference type="Proteomes" id="UP000825729"/>
    </source>
</evidence>
<gene>
    <name evidence="8" type="ORF">H6P81_001683</name>
</gene>
<dbReference type="Gene3D" id="1.10.600.10">
    <property type="entry name" value="Farnesyl Diphosphate Synthase"/>
    <property type="match status" value="1"/>
</dbReference>
<evidence type="ECO:0000256" key="2">
    <source>
        <dbReference type="ARBA" id="ARBA00022723"/>
    </source>
</evidence>
<keyword evidence="2" id="KW-0479">Metal-binding</keyword>
<organism evidence="8 9">
    <name type="scientific">Aristolochia fimbriata</name>
    <name type="common">White veined hardy Dutchman's pipe vine</name>
    <dbReference type="NCBI Taxonomy" id="158543"/>
    <lineage>
        <taxon>Eukaryota</taxon>
        <taxon>Viridiplantae</taxon>
        <taxon>Streptophyta</taxon>
        <taxon>Embryophyta</taxon>
        <taxon>Tracheophyta</taxon>
        <taxon>Spermatophyta</taxon>
        <taxon>Magnoliopsida</taxon>
        <taxon>Magnoliidae</taxon>
        <taxon>Piperales</taxon>
        <taxon>Aristolochiaceae</taxon>
        <taxon>Aristolochia</taxon>
    </lineage>
</organism>
<dbReference type="EMBL" id="JAINDJ010000002">
    <property type="protein sequence ID" value="KAG9457175.1"/>
    <property type="molecule type" value="Genomic_DNA"/>
</dbReference>
<dbReference type="SUPFAM" id="SSF48576">
    <property type="entry name" value="Terpenoid synthases"/>
    <property type="match status" value="1"/>
</dbReference>